<dbReference type="SUPFAM" id="SSF53955">
    <property type="entry name" value="Lysozyme-like"/>
    <property type="match status" value="1"/>
</dbReference>
<organism evidence="2 3">
    <name type="scientific">Albimonas donghaensis</name>
    <dbReference type="NCBI Taxonomy" id="356660"/>
    <lineage>
        <taxon>Bacteria</taxon>
        <taxon>Pseudomonadati</taxon>
        <taxon>Pseudomonadota</taxon>
        <taxon>Alphaproteobacteria</taxon>
        <taxon>Rhodobacterales</taxon>
        <taxon>Paracoccaceae</taxon>
        <taxon>Albimonas</taxon>
    </lineage>
</organism>
<dbReference type="CDD" id="cd13400">
    <property type="entry name" value="LT_IagB-like"/>
    <property type="match status" value="1"/>
</dbReference>
<evidence type="ECO:0000256" key="1">
    <source>
        <dbReference type="SAM" id="Phobius"/>
    </source>
</evidence>
<dbReference type="STRING" id="356660.SAMN05444336_102568"/>
<proteinExistence type="predicted"/>
<evidence type="ECO:0000313" key="3">
    <source>
        <dbReference type="Proteomes" id="UP000199118"/>
    </source>
</evidence>
<dbReference type="Proteomes" id="UP000199118">
    <property type="component" value="Unassembled WGS sequence"/>
</dbReference>
<dbReference type="EMBL" id="FNMZ01000002">
    <property type="protein sequence ID" value="SDW86530.1"/>
    <property type="molecule type" value="Genomic_DNA"/>
</dbReference>
<evidence type="ECO:0008006" key="4">
    <source>
        <dbReference type="Google" id="ProtNLM"/>
    </source>
</evidence>
<keyword evidence="1" id="KW-1133">Transmembrane helix</keyword>
<gene>
    <name evidence="2" type="ORF">SAMN05444336_102568</name>
</gene>
<feature type="transmembrane region" description="Helical" evidence="1">
    <location>
        <begin position="59"/>
        <end position="77"/>
    </location>
</feature>
<protein>
    <recommendedName>
        <fullName evidence="4">Transglycosylase SLT domain-containing protein</fullName>
    </recommendedName>
</protein>
<dbReference type="InterPro" id="IPR023346">
    <property type="entry name" value="Lysozyme-like_dom_sf"/>
</dbReference>
<dbReference type="AlphaFoldDB" id="A0A1H2X0X8"/>
<accession>A0A1H2X0X8</accession>
<evidence type="ECO:0000313" key="2">
    <source>
        <dbReference type="EMBL" id="SDW86530.1"/>
    </source>
</evidence>
<keyword evidence="3" id="KW-1185">Reference proteome</keyword>
<name>A0A1H2X0X8_9RHOB</name>
<reference evidence="2 3" key="1">
    <citation type="submission" date="2016-10" db="EMBL/GenBank/DDBJ databases">
        <authorList>
            <person name="de Groot N.N."/>
        </authorList>
    </citation>
    <scope>NUCLEOTIDE SEQUENCE [LARGE SCALE GENOMIC DNA]</scope>
    <source>
        <strain evidence="2 3">DSM 17890</strain>
    </source>
</reference>
<keyword evidence="1" id="KW-0812">Transmembrane</keyword>
<sequence length="345" mass="36182">MTARRAPPTSPPGAPVSVGREAVLVSALRRHPAASAAGRGRVRADGGPRSAPARRLRRRLALVALAVLAAASTFPAPRAAAAAPPDPRLPAMCEAAARRAAAAEDVPLRLLRGISLAETGRKRDGRFQPWPWTVNMEGEGRWFDAPGPLLEWVRARQAAGARSFDLGCFQVNHLWHGEAFEGLEQMLDPEANARYAARFLRALRDETGSWETAVGYYHSRTPDLAAGYRARVLRMADLPAPDLPGGFALGPGLVPGRGVMGPPRGGSLLAAPGPAPSMRLFASISPGARREAALRDAHADAHADAAAASLAHAWLSSAAAPPSLIAAPGGGLLRRARPILGEGPR</sequence>
<keyword evidence="1" id="KW-0472">Membrane</keyword>